<gene>
    <name evidence="2" type="ORF">GALL_445530</name>
</gene>
<comment type="caution">
    <text evidence="2">The sequence shown here is derived from an EMBL/GenBank/DDBJ whole genome shotgun (WGS) entry which is preliminary data.</text>
</comment>
<dbReference type="AlphaFoldDB" id="A0A1J5Q1P6"/>
<dbReference type="InterPro" id="IPR053136">
    <property type="entry name" value="UTP_pyrophosphatase-like"/>
</dbReference>
<reference evidence="2" key="1">
    <citation type="submission" date="2016-10" db="EMBL/GenBank/DDBJ databases">
        <title>Sequence of Gallionella enrichment culture.</title>
        <authorList>
            <person name="Poehlein A."/>
            <person name="Muehling M."/>
            <person name="Daniel R."/>
        </authorList>
    </citation>
    <scope>NUCLEOTIDE SEQUENCE</scope>
</reference>
<dbReference type="EMBL" id="MLJW01002731">
    <property type="protein sequence ID" value="OIQ73804.1"/>
    <property type="molecule type" value="Genomic_DNA"/>
</dbReference>
<evidence type="ECO:0000259" key="1">
    <source>
        <dbReference type="Pfam" id="PF01863"/>
    </source>
</evidence>
<dbReference type="CDD" id="cd07344">
    <property type="entry name" value="M48_yhfN_like"/>
    <property type="match status" value="1"/>
</dbReference>
<dbReference type="PANTHER" id="PTHR30399">
    <property type="entry name" value="UNCHARACTERIZED PROTEIN YGJP"/>
    <property type="match status" value="1"/>
</dbReference>
<dbReference type="Pfam" id="PF01863">
    <property type="entry name" value="YgjP-like"/>
    <property type="match status" value="1"/>
</dbReference>
<name>A0A1J5Q1P6_9ZZZZ</name>
<feature type="domain" description="YgjP-like metallopeptidase" evidence="1">
    <location>
        <begin position="95"/>
        <end position="157"/>
    </location>
</feature>
<accession>A0A1J5Q1P6</accession>
<dbReference type="Gene3D" id="3.30.2010.10">
    <property type="entry name" value="Metalloproteases ('zincins'), catalytic domain"/>
    <property type="match status" value="1"/>
</dbReference>
<dbReference type="PANTHER" id="PTHR30399:SF1">
    <property type="entry name" value="UTP PYROPHOSPHATASE"/>
    <property type="match status" value="1"/>
</dbReference>
<dbReference type="InterPro" id="IPR002725">
    <property type="entry name" value="YgjP-like_metallopeptidase"/>
</dbReference>
<evidence type="ECO:0000313" key="2">
    <source>
        <dbReference type="EMBL" id="OIQ73804.1"/>
    </source>
</evidence>
<sequence>MRPKPSTDYLAGYPVALAEQVRLLIRQGRLADWLLQKYPVAHAVRTDKALYGYVLELKSEYLQSTGQLSRVAFDSRLHVIHNALGTHTSISRVQGSKLKAKREIRVASMFREMPPAFLRMIVVHELAHIREREHDKAFYQLCRHMEPDYHQLEFDLRAYLCHLDTTGQPLWSAARADSDPG</sequence>
<organism evidence="2">
    <name type="scientific">mine drainage metagenome</name>
    <dbReference type="NCBI Taxonomy" id="410659"/>
    <lineage>
        <taxon>unclassified sequences</taxon>
        <taxon>metagenomes</taxon>
        <taxon>ecological metagenomes</taxon>
    </lineage>
</organism>
<proteinExistence type="predicted"/>
<protein>
    <submittedName>
        <fullName evidence="2">WLM domain protein</fullName>
    </submittedName>
</protein>